<sequence>MALRGMEMSLERCRTEDENLSETVTKLSSTKGAGGVLDLFYEIWKLQLTLENKRYSKVARILLAGTYGKFYADTGDDLWSHPFGPSVCDDVYAHIDRIGYRLPSKTKKQRCLAPHFDCCPKEMYSKSSLRWRPIQCMLALAGGCEPEQGGFECVPGFHREFQSYFDARTNIICVGDFIAVNAQLDKSLLHRFCHVPLKPGDAVFWDRRIPHASARTNTGTAPRQVIYGGFLPRGAHLNRSYVHEQLLRLQRREIQPDFWIHSTHCQQEFDQDDLASELLDWLQNISPHAQHLLGMDGEVVQNE</sequence>
<reference evidence="1" key="1">
    <citation type="submission" date="2021-01" db="EMBL/GenBank/DDBJ databases">
        <authorList>
            <person name="Corre E."/>
            <person name="Pelletier E."/>
            <person name="Niang G."/>
            <person name="Scheremetjew M."/>
            <person name="Finn R."/>
            <person name="Kale V."/>
            <person name="Holt S."/>
            <person name="Cochrane G."/>
            <person name="Meng A."/>
            <person name="Brown T."/>
            <person name="Cohen L."/>
        </authorList>
    </citation>
    <scope>NUCLEOTIDE SEQUENCE</scope>
    <source>
        <strain evidence="1">CCMP1510</strain>
    </source>
</reference>
<gene>
    <name evidence="1" type="ORF">ALAG00032_LOCUS9856</name>
</gene>
<evidence type="ECO:0000313" key="1">
    <source>
        <dbReference type="EMBL" id="CAE0369093.1"/>
    </source>
</evidence>
<dbReference type="SUPFAM" id="SSF51197">
    <property type="entry name" value="Clavaminate synthase-like"/>
    <property type="match status" value="1"/>
</dbReference>
<proteinExistence type="predicted"/>
<dbReference type="EMBL" id="HBIJ01014697">
    <property type="protein sequence ID" value="CAE0369093.1"/>
    <property type="molecule type" value="Transcribed_RNA"/>
</dbReference>
<name>A0A7S3K0P2_9STRA</name>
<organism evidence="1">
    <name type="scientific">Aureoumbra lagunensis</name>
    <dbReference type="NCBI Taxonomy" id="44058"/>
    <lineage>
        <taxon>Eukaryota</taxon>
        <taxon>Sar</taxon>
        <taxon>Stramenopiles</taxon>
        <taxon>Ochrophyta</taxon>
        <taxon>Pelagophyceae</taxon>
        <taxon>Pelagomonadales</taxon>
        <taxon>Aureoumbra</taxon>
    </lineage>
</organism>
<accession>A0A7S3K0P2</accession>
<dbReference type="InterPro" id="IPR008775">
    <property type="entry name" value="Phytyl_CoA_dOase-like"/>
</dbReference>
<dbReference type="Gene3D" id="2.60.120.330">
    <property type="entry name" value="B-lactam Antibiotic, Isopenicillin N Synthase, Chain"/>
    <property type="match status" value="1"/>
</dbReference>
<dbReference type="PANTHER" id="PTHR31630:SF8">
    <property type="entry name" value="JMJC DOMAIN-CONTAINING PROTEIN"/>
    <property type="match status" value="1"/>
</dbReference>
<dbReference type="PANTHER" id="PTHR31630">
    <property type="entry name" value="PHYTANOYL-COA DIOXYGENASE-RELATED-RELATED"/>
    <property type="match status" value="1"/>
</dbReference>
<dbReference type="AlphaFoldDB" id="A0A7S3K0P2"/>
<protein>
    <recommendedName>
        <fullName evidence="2">Phytanoyl-CoA dioxygenase</fullName>
    </recommendedName>
</protein>
<dbReference type="InterPro" id="IPR027443">
    <property type="entry name" value="IPNS-like_sf"/>
</dbReference>
<evidence type="ECO:0008006" key="2">
    <source>
        <dbReference type="Google" id="ProtNLM"/>
    </source>
</evidence>
<dbReference type="Pfam" id="PF05721">
    <property type="entry name" value="PhyH"/>
    <property type="match status" value="1"/>
</dbReference>